<dbReference type="Pfam" id="PF11985">
    <property type="entry name" value="Phage_Mu_Gp27"/>
    <property type="match status" value="1"/>
</dbReference>
<gene>
    <name evidence="1" type="ORF">KL86PLE_20097</name>
</gene>
<reference evidence="1" key="1">
    <citation type="submission" date="2016-08" db="EMBL/GenBank/DDBJ databases">
        <authorList>
            <person name="Seilhamer J.J."/>
        </authorList>
    </citation>
    <scope>NUCLEOTIDE SEQUENCE</scope>
    <source>
        <strain evidence="1">86</strain>
    </source>
</reference>
<proteinExistence type="predicted"/>
<dbReference type="RefSeq" id="WP_100081269.1">
    <property type="nucleotide sequence ID" value="NZ_LT608334.1"/>
</dbReference>
<evidence type="ECO:0000313" key="1">
    <source>
        <dbReference type="EMBL" id="SCM75429.1"/>
    </source>
</evidence>
<organism evidence="1">
    <name type="scientific">uncultured Pleomorphomonas sp</name>
    <dbReference type="NCBI Taxonomy" id="442121"/>
    <lineage>
        <taxon>Bacteria</taxon>
        <taxon>Pseudomonadati</taxon>
        <taxon>Pseudomonadota</taxon>
        <taxon>Alphaproteobacteria</taxon>
        <taxon>Hyphomicrobiales</taxon>
        <taxon>Pleomorphomonadaceae</taxon>
        <taxon>Pleomorphomonas</taxon>
        <taxon>environmental samples</taxon>
    </lineage>
</organism>
<protein>
    <submittedName>
        <fullName evidence="1">Mu-like phage gp27</fullName>
    </submittedName>
</protein>
<dbReference type="InterPro" id="IPR021874">
    <property type="entry name" value="Phage_Mu_Gp27"/>
</dbReference>
<accession>A0A212LDJ4</accession>
<sequence>MTGRGRLSSIELLGEDYDDIVAWAAGELRERTQLQQDILDELNKRLKVRAEEIGDEDFQPISRSAFSRYSVRLAGIARRMTETREISRVLTERLEPGDADTNTIAIAEFLKTVIFEALGNGDVVSPLDLKLAADALKAVTAAQKASSDRRAKLDREAAEAAARAEAKAKSEALEAAETVAREAGLSADRIAQLRRDFLGVRERPVKPTSVPTVTS</sequence>
<name>A0A212LDJ4_9HYPH</name>
<dbReference type="AlphaFoldDB" id="A0A212LDJ4"/>
<dbReference type="EMBL" id="FMJD01000006">
    <property type="protein sequence ID" value="SCM75429.1"/>
    <property type="molecule type" value="Genomic_DNA"/>
</dbReference>